<dbReference type="InterPro" id="IPR039161">
    <property type="entry name" value="C19orf47-like"/>
</dbReference>
<evidence type="ECO:0008006" key="3">
    <source>
        <dbReference type="Google" id="ProtNLM"/>
    </source>
</evidence>
<protein>
    <recommendedName>
        <fullName evidence="3">SAM domain-containing protein</fullName>
    </recommendedName>
</protein>
<keyword evidence="2" id="KW-1185">Reference proteome</keyword>
<evidence type="ECO:0000313" key="2">
    <source>
        <dbReference type="Proteomes" id="UP000054630"/>
    </source>
</evidence>
<comment type="caution">
    <text evidence="1">The sequence shown here is derived from an EMBL/GenBank/DDBJ whole genome shotgun (WGS) entry which is preliminary data.</text>
</comment>
<accession>A0A0V0S761</accession>
<dbReference type="Gene3D" id="1.10.150.50">
    <property type="entry name" value="Transcription Factor, Ets-1"/>
    <property type="match status" value="1"/>
</dbReference>
<dbReference type="PANTHER" id="PTHR21359">
    <property type="entry name" value="DUF5577 DOMAIN-CONTAINING PROTEIN"/>
    <property type="match status" value="1"/>
</dbReference>
<dbReference type="AlphaFoldDB" id="A0A0V0S761"/>
<dbReference type="GO" id="GO:0005634">
    <property type="term" value="C:nucleus"/>
    <property type="evidence" value="ECO:0007669"/>
    <property type="project" value="TreeGrafter"/>
</dbReference>
<dbReference type="SUPFAM" id="SSF47769">
    <property type="entry name" value="SAM/Pointed domain"/>
    <property type="match status" value="1"/>
</dbReference>
<dbReference type="Proteomes" id="UP000054630">
    <property type="component" value="Unassembled WGS sequence"/>
</dbReference>
<evidence type="ECO:0000313" key="1">
    <source>
        <dbReference type="EMBL" id="KRX22556.1"/>
    </source>
</evidence>
<organism evidence="1 2">
    <name type="scientific">Trichinella nelsoni</name>
    <dbReference type="NCBI Taxonomy" id="6336"/>
    <lineage>
        <taxon>Eukaryota</taxon>
        <taxon>Metazoa</taxon>
        <taxon>Ecdysozoa</taxon>
        <taxon>Nematoda</taxon>
        <taxon>Enoplea</taxon>
        <taxon>Dorylaimia</taxon>
        <taxon>Trichinellida</taxon>
        <taxon>Trichinellidae</taxon>
        <taxon>Trichinella</taxon>
    </lineage>
</organism>
<dbReference type="InterPro" id="IPR013761">
    <property type="entry name" value="SAM/pointed_sf"/>
</dbReference>
<sequence length="232" mass="26538">MNREEKIWMHFFDNAGIEHSVSREYTRIFIENRMKPTNLRDLTKDLLTDMGIHAVGDILSILNAAKKVSLVDDDKLRNKAIKLNSSNVEAMKIERQKVTLSSGKEKAKEKERIITNSAPKGNSIVTKTTKLPQTQVSRKRTGSVFDRIEMKNSSNNFPKRIVLEKNNNLSQYNLQQMVGVDGKRMSKAIRRTPKSKLVNTVKKSSVFDRLGDRKKNERTCSVVVFLNPNYVV</sequence>
<reference evidence="1 2" key="1">
    <citation type="submission" date="2015-01" db="EMBL/GenBank/DDBJ databases">
        <title>Evolution of Trichinella species and genotypes.</title>
        <authorList>
            <person name="Korhonen P.K."/>
            <person name="Edoardo P."/>
            <person name="Giuseppe L.R."/>
            <person name="Gasser R.B."/>
        </authorList>
    </citation>
    <scope>NUCLEOTIDE SEQUENCE [LARGE SCALE GENOMIC DNA]</scope>
    <source>
        <strain evidence="1">ISS37</strain>
    </source>
</reference>
<dbReference type="EMBL" id="JYDL01000030">
    <property type="protein sequence ID" value="KRX22556.1"/>
    <property type="molecule type" value="Genomic_DNA"/>
</dbReference>
<name>A0A0V0S761_9BILA</name>
<dbReference type="PANTHER" id="PTHR21359:SF1">
    <property type="entry name" value="DUF5577 DOMAIN-CONTAINING PROTEIN"/>
    <property type="match status" value="1"/>
</dbReference>
<gene>
    <name evidence="1" type="ORF">T07_5781</name>
</gene>
<proteinExistence type="predicted"/>
<dbReference type="OrthoDB" id="10067653at2759"/>
<dbReference type="Pfam" id="PF18017">
    <property type="entry name" value="SAM_4"/>
    <property type="match status" value="1"/>
</dbReference>